<keyword evidence="2" id="KW-0698">rRNA processing</keyword>
<dbReference type="InterPro" id="IPR019398">
    <property type="entry name" value="Pre-rRNA_process_TSR2"/>
</dbReference>
<feature type="compositionally biased region" description="Acidic residues" evidence="3">
    <location>
        <begin position="156"/>
        <end position="178"/>
    </location>
</feature>
<keyword evidence="6" id="KW-1185">Reference proteome</keyword>
<dbReference type="Proteomes" id="UP001163846">
    <property type="component" value="Unassembled WGS sequence"/>
</dbReference>
<evidence type="ECO:0000256" key="1">
    <source>
        <dbReference type="ARBA" id="ARBA00006524"/>
    </source>
</evidence>
<evidence type="ECO:0000256" key="2">
    <source>
        <dbReference type="ARBA" id="ARBA00022552"/>
    </source>
</evidence>
<dbReference type="Pfam" id="PF10273">
    <property type="entry name" value="WGG"/>
    <property type="match status" value="1"/>
</dbReference>
<proteinExistence type="inferred from homology"/>
<dbReference type="PANTHER" id="PTHR21250">
    <property type="entry name" value="PRE-RRNA-PROCESSING PROTEIN TSR2 HOMOLOG"/>
    <property type="match status" value="1"/>
</dbReference>
<comment type="caution">
    <text evidence="5">The sequence shown here is derived from an EMBL/GenBank/DDBJ whole genome shotgun (WGS) entry which is preliminary data.</text>
</comment>
<dbReference type="GO" id="GO:0006364">
    <property type="term" value="P:rRNA processing"/>
    <property type="evidence" value="ECO:0007669"/>
    <property type="project" value="UniProtKB-KW"/>
</dbReference>
<evidence type="ECO:0000256" key="3">
    <source>
        <dbReference type="SAM" id="MobiDB-lite"/>
    </source>
</evidence>
<evidence type="ECO:0000313" key="6">
    <source>
        <dbReference type="Proteomes" id="UP001163846"/>
    </source>
</evidence>
<evidence type="ECO:0000313" key="5">
    <source>
        <dbReference type="EMBL" id="KAJ3838682.1"/>
    </source>
</evidence>
<feature type="chain" id="PRO_5041404214" evidence="4">
    <location>
        <begin position="20"/>
        <end position="218"/>
    </location>
</feature>
<protein>
    <submittedName>
        <fullName evidence="5">Pre-rRNA-processing protein TSR2-domain-containing protein</fullName>
    </submittedName>
</protein>
<dbReference type="AlphaFoldDB" id="A0AA38UHP4"/>
<feature type="compositionally biased region" description="Polar residues" evidence="3">
    <location>
        <begin position="119"/>
        <end position="129"/>
    </location>
</feature>
<name>A0AA38UHP4_9AGAR</name>
<dbReference type="EMBL" id="MU806169">
    <property type="protein sequence ID" value="KAJ3838682.1"/>
    <property type="molecule type" value="Genomic_DNA"/>
</dbReference>
<accession>A0AA38UHP4</accession>
<feature type="compositionally biased region" description="Basic and acidic residues" evidence="3">
    <location>
        <begin position="133"/>
        <end position="144"/>
    </location>
</feature>
<comment type="similarity">
    <text evidence="1">Belongs to the TSR2 family.</text>
</comment>
<evidence type="ECO:0000256" key="4">
    <source>
        <dbReference type="SAM" id="SignalP"/>
    </source>
</evidence>
<organism evidence="5 6">
    <name type="scientific">Lentinula raphanica</name>
    <dbReference type="NCBI Taxonomy" id="153919"/>
    <lineage>
        <taxon>Eukaryota</taxon>
        <taxon>Fungi</taxon>
        <taxon>Dikarya</taxon>
        <taxon>Basidiomycota</taxon>
        <taxon>Agaricomycotina</taxon>
        <taxon>Agaricomycetes</taxon>
        <taxon>Agaricomycetidae</taxon>
        <taxon>Agaricales</taxon>
        <taxon>Marasmiineae</taxon>
        <taxon>Omphalotaceae</taxon>
        <taxon>Lentinula</taxon>
    </lineage>
</organism>
<feature type="region of interest" description="Disordered" evidence="3">
    <location>
        <begin position="119"/>
        <end position="218"/>
    </location>
</feature>
<gene>
    <name evidence="5" type="ORF">F5878DRAFT_160008</name>
</gene>
<reference evidence="5" key="1">
    <citation type="submission" date="2022-08" db="EMBL/GenBank/DDBJ databases">
        <authorList>
            <consortium name="DOE Joint Genome Institute"/>
            <person name="Min B."/>
            <person name="Riley R."/>
            <person name="Sierra-Patev S."/>
            <person name="Naranjo-Ortiz M."/>
            <person name="Looney B."/>
            <person name="Konkel Z."/>
            <person name="Slot J.C."/>
            <person name="Sakamoto Y."/>
            <person name="Steenwyk J.L."/>
            <person name="Rokas A."/>
            <person name="Carro J."/>
            <person name="Camarero S."/>
            <person name="Ferreira P."/>
            <person name="Molpeceres G."/>
            <person name="Ruiz-Duenas F.J."/>
            <person name="Serrano A."/>
            <person name="Henrissat B."/>
            <person name="Drula E."/>
            <person name="Hughes K.W."/>
            <person name="Mata J.L."/>
            <person name="Ishikawa N.K."/>
            <person name="Vargas-Isla R."/>
            <person name="Ushijima S."/>
            <person name="Smith C.A."/>
            <person name="Ahrendt S."/>
            <person name="Andreopoulos W."/>
            <person name="He G."/>
            <person name="Labutti K."/>
            <person name="Lipzen A."/>
            <person name="Ng V."/>
            <person name="Sandor L."/>
            <person name="Barry K."/>
            <person name="Martinez A.T."/>
            <person name="Xiao Y."/>
            <person name="Gibbons J.G."/>
            <person name="Terashima K."/>
            <person name="Hibbett D.S."/>
            <person name="Grigoriev I.V."/>
        </authorList>
    </citation>
    <scope>NUCLEOTIDE SEQUENCE</scope>
    <source>
        <strain evidence="5">TFB9207</strain>
    </source>
</reference>
<feature type="signal peptide" evidence="4">
    <location>
        <begin position="1"/>
        <end position="19"/>
    </location>
</feature>
<keyword evidence="4" id="KW-0732">Signal</keyword>
<sequence length="218" mass="24301">MSSSSPSPALVLFARGVIARLAFWETLTLAVQESWGGPGAKEKRTWMAGVLVDMFEETLSKNNPASASTDDSRRVDPEDIEDTLLQIMADEFEVHVEDGSAEMLGKDIVRLWDAITNPANAGAMTSPSSGEKMVQEWESRADKTKGRKVQAHYQEATEEEEGDWEDEDEEEDDVDNDVSMDRTAAIDEAPQLIDHGHSRREPEVDEDGFTLVSSRRKR</sequence>